<feature type="domain" description="GAF" evidence="1">
    <location>
        <begin position="3"/>
        <end position="64"/>
    </location>
</feature>
<dbReference type="InterPro" id="IPR003018">
    <property type="entry name" value="GAF"/>
</dbReference>
<dbReference type="PANTHER" id="PTHR43102:SF2">
    <property type="entry name" value="GAF DOMAIN-CONTAINING PROTEIN"/>
    <property type="match status" value="1"/>
</dbReference>
<gene>
    <name evidence="2" type="ORF">EV696_1452</name>
</gene>
<sequence length="94" mass="10405">MADSRFRDNPLVTGEPGIRFYAGVPLVTPTGEALGTLCVFDQVPRQLESAQLDVLTALARQVMTQMELRRSLLILEQKITASGTIMSYRFNTST</sequence>
<dbReference type="InterPro" id="IPR029016">
    <property type="entry name" value="GAF-like_dom_sf"/>
</dbReference>
<evidence type="ECO:0000313" key="3">
    <source>
        <dbReference type="Proteomes" id="UP000295375"/>
    </source>
</evidence>
<evidence type="ECO:0000259" key="1">
    <source>
        <dbReference type="Pfam" id="PF01590"/>
    </source>
</evidence>
<dbReference type="EMBL" id="SNYM01000045">
    <property type="protein sequence ID" value="TDQ41262.1"/>
    <property type="molecule type" value="Genomic_DNA"/>
</dbReference>
<dbReference type="AlphaFoldDB" id="A0A4R6U6J6"/>
<protein>
    <submittedName>
        <fullName evidence="2">GAF domain-containing protein</fullName>
    </submittedName>
</protein>
<accession>A0A4R6U6J6</accession>
<proteinExistence type="predicted"/>
<name>A0A4R6U6J6_9GAMM</name>
<dbReference type="RefSeq" id="WP_269769306.1">
    <property type="nucleotide sequence ID" value="NZ_CP037953.1"/>
</dbReference>
<dbReference type="Gene3D" id="3.30.450.40">
    <property type="match status" value="1"/>
</dbReference>
<dbReference type="Pfam" id="PF01590">
    <property type="entry name" value="GAF"/>
    <property type="match status" value="1"/>
</dbReference>
<dbReference type="SUPFAM" id="SSF55781">
    <property type="entry name" value="GAF domain-like"/>
    <property type="match status" value="1"/>
</dbReference>
<evidence type="ECO:0000313" key="2">
    <source>
        <dbReference type="EMBL" id="TDQ41262.1"/>
    </source>
</evidence>
<comment type="caution">
    <text evidence="2">The sequence shown here is derived from an EMBL/GenBank/DDBJ whole genome shotgun (WGS) entry which is preliminary data.</text>
</comment>
<reference evidence="2 3" key="1">
    <citation type="submission" date="2019-03" db="EMBL/GenBank/DDBJ databases">
        <title>Genomic Encyclopedia of Type Strains, Phase IV (KMG-IV): sequencing the most valuable type-strain genomes for metagenomic binning, comparative biology and taxonomic classification.</title>
        <authorList>
            <person name="Goeker M."/>
        </authorList>
    </citation>
    <scope>NUCLEOTIDE SEQUENCE [LARGE SCALE GENOMIC DNA]</scope>
    <source>
        <strain evidence="2 3">DSM 103792</strain>
    </source>
</reference>
<organism evidence="2 3">
    <name type="scientific">Permianibacter aggregans</name>
    <dbReference type="NCBI Taxonomy" id="1510150"/>
    <lineage>
        <taxon>Bacteria</taxon>
        <taxon>Pseudomonadati</taxon>
        <taxon>Pseudomonadota</taxon>
        <taxon>Gammaproteobacteria</taxon>
        <taxon>Pseudomonadales</taxon>
        <taxon>Pseudomonadaceae</taxon>
        <taxon>Permianibacter</taxon>
    </lineage>
</organism>
<dbReference type="PANTHER" id="PTHR43102">
    <property type="entry name" value="SLR1143 PROTEIN"/>
    <property type="match status" value="1"/>
</dbReference>
<keyword evidence="3" id="KW-1185">Reference proteome</keyword>
<dbReference type="Proteomes" id="UP000295375">
    <property type="component" value="Unassembled WGS sequence"/>
</dbReference>